<evidence type="ECO:0000256" key="4">
    <source>
        <dbReference type="ARBA" id="ARBA00022505"/>
    </source>
</evidence>
<dbReference type="SMART" id="SM00852">
    <property type="entry name" value="MoCF_biosynth"/>
    <property type="match status" value="1"/>
</dbReference>
<dbReference type="InterPro" id="IPR036425">
    <property type="entry name" value="MoaB/Mog-like_dom_sf"/>
</dbReference>
<evidence type="ECO:0000256" key="7">
    <source>
        <dbReference type="RuleBase" id="RU365090"/>
    </source>
</evidence>
<dbReference type="RefSeq" id="WP_308485845.1">
    <property type="nucleotide sequence ID" value="NZ_OY726398.1"/>
</dbReference>
<dbReference type="Pfam" id="PF03453">
    <property type="entry name" value="MoeA_N"/>
    <property type="match status" value="1"/>
</dbReference>
<dbReference type="Gene3D" id="3.40.980.10">
    <property type="entry name" value="MoaB/Mog-like domain"/>
    <property type="match status" value="1"/>
</dbReference>
<comment type="similarity">
    <text evidence="3 7">Belongs to the MoeA family.</text>
</comment>
<proteinExistence type="inferred from homology"/>
<dbReference type="EMBL" id="OY726398">
    <property type="protein sequence ID" value="CAJ1499397.1"/>
    <property type="molecule type" value="Genomic_DNA"/>
</dbReference>
<dbReference type="InterPro" id="IPR036135">
    <property type="entry name" value="MoeA_linker/N_sf"/>
</dbReference>
<organism evidence="9 10">
    <name type="scientific">[Mycobacterium] holstebronense</name>
    <dbReference type="NCBI Taxonomy" id="3064288"/>
    <lineage>
        <taxon>Bacteria</taxon>
        <taxon>Bacillati</taxon>
        <taxon>Actinomycetota</taxon>
        <taxon>Actinomycetes</taxon>
        <taxon>Mycobacteriales</taxon>
        <taxon>Mycobacteriaceae</taxon>
        <taxon>Mycolicibacterium</taxon>
    </lineage>
</organism>
<keyword evidence="7" id="KW-0460">Magnesium</keyword>
<dbReference type="Gene3D" id="2.170.190.11">
    <property type="entry name" value="Molybdopterin biosynthesis moea protein, domain 3"/>
    <property type="match status" value="1"/>
</dbReference>
<evidence type="ECO:0000256" key="3">
    <source>
        <dbReference type="ARBA" id="ARBA00010763"/>
    </source>
</evidence>
<evidence type="ECO:0000313" key="9">
    <source>
        <dbReference type="EMBL" id="CAJ1499397.1"/>
    </source>
</evidence>
<protein>
    <recommendedName>
        <fullName evidence="7">Molybdopterin molybdenumtransferase</fullName>
        <ecNumber evidence="7">2.10.1.1</ecNumber>
    </recommendedName>
</protein>
<keyword evidence="4 7" id="KW-0500">Molybdenum</keyword>
<dbReference type="PANTHER" id="PTHR10192">
    <property type="entry name" value="MOLYBDOPTERIN BIOSYNTHESIS PROTEIN"/>
    <property type="match status" value="1"/>
</dbReference>
<dbReference type="InterPro" id="IPR005111">
    <property type="entry name" value="MoeA_C_domain_IV"/>
</dbReference>
<dbReference type="NCBIfam" id="TIGR00177">
    <property type="entry name" value="molyb_syn"/>
    <property type="match status" value="1"/>
</dbReference>
<comment type="function">
    <text evidence="1 7">Catalyzes the insertion of molybdate into adenylated molybdopterin with the concomitant release of AMP.</text>
</comment>
<dbReference type="Gene3D" id="3.90.105.10">
    <property type="entry name" value="Molybdopterin biosynthesis moea protein, domain 2"/>
    <property type="match status" value="1"/>
</dbReference>
<dbReference type="EC" id="2.10.1.1" evidence="7"/>
<dbReference type="InterPro" id="IPR001453">
    <property type="entry name" value="MoaB/Mog_dom"/>
</dbReference>
<feature type="domain" description="MoaB/Mog" evidence="8">
    <location>
        <begin position="190"/>
        <end position="329"/>
    </location>
</feature>
<evidence type="ECO:0000256" key="6">
    <source>
        <dbReference type="ARBA" id="ARBA00047317"/>
    </source>
</evidence>
<dbReference type="NCBIfam" id="NF045515">
    <property type="entry name" value="Glp_gephyrin"/>
    <property type="match status" value="1"/>
</dbReference>
<dbReference type="SUPFAM" id="SSF53218">
    <property type="entry name" value="Molybdenum cofactor biosynthesis proteins"/>
    <property type="match status" value="1"/>
</dbReference>
<dbReference type="SUPFAM" id="SSF63867">
    <property type="entry name" value="MoeA C-terminal domain-like"/>
    <property type="match status" value="1"/>
</dbReference>
<evidence type="ECO:0000256" key="5">
    <source>
        <dbReference type="ARBA" id="ARBA00023150"/>
    </source>
</evidence>
<reference evidence="9 10" key="1">
    <citation type="submission" date="2023-08" db="EMBL/GenBank/DDBJ databases">
        <authorList>
            <person name="Folkvardsen B D."/>
            <person name="Norman A."/>
        </authorList>
    </citation>
    <scope>NUCLEOTIDE SEQUENCE [LARGE SCALE GENOMIC DNA]</scope>
    <source>
        <strain evidence="9 10">Mu0102</strain>
    </source>
</reference>
<sequence length="422" mass="44055">MRSVEEQQARVSAAAVAPRPVRVAIAEAQGLMCAEEVVAERPMPAFDQAAIDGYAVRSVDVLGADAIGDSSDGTGRDDAVVTLPVLGVIEAGARTPTRLQPKLATRIQTGAPMPTLADAVLPLRWTDGGNSRVRVLRGVRPGDYVRRVGDDVQPGDVAVRAGTVVGAAQVGLLAAVGRDRVLVHPRPRLSVMAVGGELVDVNRTPGNGQVYDVDSYALAAAGRDAGAEVNRVGIVSNDPKKLRETVEGQLNRAEVVVIAGGVGGAAADEVRAVLADLGDMEVARIAMHPGSVQGFGQLGPEGVPTFLLPTNPVSALVVFEVMIRPLIRLSLGKREPMRRMVQARTLGPIASMPGRKGFLRGQLMRDEDTGEYLVQVLGASGGTASHLLATLAEANCLVVVPEEVEQIAAGELVDVAFLAQRG</sequence>
<dbReference type="InterPro" id="IPR038987">
    <property type="entry name" value="MoeA-like"/>
</dbReference>
<keyword evidence="7" id="KW-0479">Metal-binding</keyword>
<evidence type="ECO:0000313" key="10">
    <source>
        <dbReference type="Proteomes" id="UP001190464"/>
    </source>
</evidence>
<keyword evidence="10" id="KW-1185">Reference proteome</keyword>
<evidence type="ECO:0000256" key="2">
    <source>
        <dbReference type="ARBA" id="ARBA00005046"/>
    </source>
</evidence>
<keyword evidence="7" id="KW-0808">Transferase</keyword>
<comment type="catalytic activity">
    <reaction evidence="6">
        <text>adenylyl-molybdopterin + molybdate = Mo-molybdopterin + AMP + H(+)</text>
        <dbReference type="Rhea" id="RHEA:35047"/>
        <dbReference type="ChEBI" id="CHEBI:15378"/>
        <dbReference type="ChEBI" id="CHEBI:36264"/>
        <dbReference type="ChEBI" id="CHEBI:62727"/>
        <dbReference type="ChEBI" id="CHEBI:71302"/>
        <dbReference type="ChEBI" id="CHEBI:456215"/>
        <dbReference type="EC" id="2.10.1.1"/>
    </reaction>
</comment>
<dbReference type="PANTHER" id="PTHR10192:SF5">
    <property type="entry name" value="GEPHYRIN"/>
    <property type="match status" value="1"/>
</dbReference>
<keyword evidence="5 7" id="KW-0501">Molybdenum cofactor biosynthesis</keyword>
<comment type="cofactor">
    <cofactor evidence="7">
        <name>Mg(2+)</name>
        <dbReference type="ChEBI" id="CHEBI:18420"/>
    </cofactor>
</comment>
<dbReference type="InterPro" id="IPR036688">
    <property type="entry name" value="MoeA_C_domain_IV_sf"/>
</dbReference>
<dbReference type="Pfam" id="PF00994">
    <property type="entry name" value="MoCF_biosynth"/>
    <property type="match status" value="1"/>
</dbReference>
<dbReference type="SUPFAM" id="SSF63882">
    <property type="entry name" value="MoeA N-terminal region -like"/>
    <property type="match status" value="1"/>
</dbReference>
<dbReference type="Proteomes" id="UP001190464">
    <property type="component" value="Chromosome"/>
</dbReference>
<dbReference type="InterPro" id="IPR005110">
    <property type="entry name" value="MoeA_linker/N"/>
</dbReference>
<dbReference type="Pfam" id="PF03454">
    <property type="entry name" value="MoeA_C"/>
    <property type="match status" value="1"/>
</dbReference>
<accession>A0ABM9LI55</accession>
<evidence type="ECO:0000256" key="1">
    <source>
        <dbReference type="ARBA" id="ARBA00002901"/>
    </source>
</evidence>
<dbReference type="CDD" id="cd00887">
    <property type="entry name" value="MoeA"/>
    <property type="match status" value="1"/>
</dbReference>
<name>A0ABM9LI55_9MYCO</name>
<evidence type="ECO:0000259" key="8">
    <source>
        <dbReference type="SMART" id="SM00852"/>
    </source>
</evidence>
<gene>
    <name evidence="9" type="ORF">MU0102_000964</name>
</gene>
<dbReference type="Gene3D" id="2.40.340.10">
    <property type="entry name" value="MoeA, C-terminal, domain IV"/>
    <property type="match status" value="1"/>
</dbReference>
<comment type="pathway">
    <text evidence="2 7">Cofactor biosynthesis; molybdopterin biosynthesis.</text>
</comment>